<feature type="compositionally biased region" description="Acidic residues" evidence="1">
    <location>
        <begin position="29"/>
        <end position="44"/>
    </location>
</feature>
<protein>
    <submittedName>
        <fullName evidence="2">Uncharacterized protein</fullName>
    </submittedName>
</protein>
<reference evidence="2" key="1">
    <citation type="submission" date="2023-03" db="UniProtKB">
        <authorList>
            <consortium name="EnsemblPlants"/>
        </authorList>
    </citation>
    <scope>IDENTIFICATION</scope>
</reference>
<evidence type="ECO:0000256" key="1">
    <source>
        <dbReference type="SAM" id="MobiDB-lite"/>
    </source>
</evidence>
<proteinExistence type="predicted"/>
<feature type="region of interest" description="Disordered" evidence="1">
    <location>
        <begin position="29"/>
        <end position="55"/>
    </location>
</feature>
<evidence type="ECO:0000313" key="2">
    <source>
        <dbReference type="EnsemblPlants" id="MELO3C011946.2.1"/>
    </source>
</evidence>
<accession>A0A9I9D2Q1</accession>
<dbReference type="Gramene" id="MELO3C011946.2.1">
    <property type="protein sequence ID" value="MELO3C011946.2.1"/>
    <property type="gene ID" value="MELO3C011946.2"/>
</dbReference>
<sequence>MEKDSRQQGKAAGTRRLADIWIKIRMYEEEEEEEEEEDDDDDEMAAAAMYNQLIN</sequence>
<dbReference type="AlphaFoldDB" id="A0A9I9D2Q1"/>
<organism evidence="2">
    <name type="scientific">Cucumis melo</name>
    <name type="common">Muskmelon</name>
    <dbReference type="NCBI Taxonomy" id="3656"/>
    <lineage>
        <taxon>Eukaryota</taxon>
        <taxon>Viridiplantae</taxon>
        <taxon>Streptophyta</taxon>
        <taxon>Embryophyta</taxon>
        <taxon>Tracheophyta</taxon>
        <taxon>Spermatophyta</taxon>
        <taxon>Magnoliopsida</taxon>
        <taxon>eudicotyledons</taxon>
        <taxon>Gunneridae</taxon>
        <taxon>Pentapetalae</taxon>
        <taxon>rosids</taxon>
        <taxon>fabids</taxon>
        <taxon>Cucurbitales</taxon>
        <taxon>Cucurbitaceae</taxon>
        <taxon>Benincaseae</taxon>
        <taxon>Cucumis</taxon>
    </lineage>
</organism>
<name>A0A9I9D2Q1_CUCME</name>
<dbReference type="EnsemblPlants" id="MELO3C011946.2.1">
    <property type="protein sequence ID" value="MELO3C011946.2.1"/>
    <property type="gene ID" value="MELO3C011946.2"/>
</dbReference>